<accession>A0A3M6ZBZ1</accession>
<name>A0A3M6ZBZ1_HORWE</name>
<sequence>MSGSRRTWQTRRAPAIHVHSNCLKSPFQISTTWSHAYFDIRRKESQYKRSPSTSITTASMPTYRGITLALQSQYDALTIPEAPLPSAMPVPEGDLVDFAVGEGSEDRFLVEDSCTESGMSGTIYYFAPALPTADVSIPIYASSQFWIVYACPEPSSKIRPGNDVQVQYSFFKLLVQGQCIVSWGCGEEQGWQGKAMFGLVSSGSEFERRRVVQKMGFFFPPYFSEAYDGSECADTVAFEVQVFRSWARRRERTGKDGMLSNKEIKGKLGNRLGIHSLDIMKKGEPNRRYTYALIDAVDEPYATFKYHFEREDFEDGNALSSSLSTTALCGFPLEDQRLDLENNNAFAMSRRLSFPPKVRLVPSTSQNEPFVPIKKPDTEYESGKIAEKSAYRNRYSVARDGRRSIDAIDFVTEDDTVLERPASSQSERRRETSVNLLQSVISNAMRRKDGRRGGDDVRY</sequence>
<reference evidence="1 2" key="1">
    <citation type="journal article" date="2018" name="BMC Genomics">
        <title>Genomic evidence for intraspecific hybridization in a clonal and extremely halotolerant yeast.</title>
        <authorList>
            <person name="Gostincar C."/>
            <person name="Stajich J.E."/>
            <person name="Zupancic J."/>
            <person name="Zalar P."/>
            <person name="Gunde-Cimerman N."/>
        </authorList>
    </citation>
    <scope>NUCLEOTIDE SEQUENCE [LARGE SCALE GENOMIC DNA]</scope>
    <source>
        <strain evidence="1 2">EXF-6669</strain>
    </source>
</reference>
<dbReference type="Proteomes" id="UP000271337">
    <property type="component" value="Unassembled WGS sequence"/>
</dbReference>
<dbReference type="OrthoDB" id="436496at2759"/>
<gene>
    <name evidence="1" type="ORF">D0867_07634</name>
</gene>
<protein>
    <submittedName>
        <fullName evidence="1">Uncharacterized protein</fullName>
    </submittedName>
</protein>
<dbReference type="EMBL" id="QWIL01000809">
    <property type="protein sequence ID" value="RMY12855.1"/>
    <property type="molecule type" value="Genomic_DNA"/>
</dbReference>
<dbReference type="VEuPathDB" id="FungiDB:BTJ68_05325"/>
<organism evidence="1 2">
    <name type="scientific">Hortaea werneckii</name>
    <name type="common">Black yeast</name>
    <name type="synonym">Cladosporium werneckii</name>
    <dbReference type="NCBI Taxonomy" id="91943"/>
    <lineage>
        <taxon>Eukaryota</taxon>
        <taxon>Fungi</taxon>
        <taxon>Dikarya</taxon>
        <taxon>Ascomycota</taxon>
        <taxon>Pezizomycotina</taxon>
        <taxon>Dothideomycetes</taxon>
        <taxon>Dothideomycetidae</taxon>
        <taxon>Mycosphaerellales</taxon>
        <taxon>Teratosphaeriaceae</taxon>
        <taxon>Hortaea</taxon>
    </lineage>
</organism>
<evidence type="ECO:0000313" key="2">
    <source>
        <dbReference type="Proteomes" id="UP000271337"/>
    </source>
</evidence>
<dbReference type="AlphaFoldDB" id="A0A3M6ZBZ1"/>
<proteinExistence type="predicted"/>
<evidence type="ECO:0000313" key="1">
    <source>
        <dbReference type="EMBL" id="RMY12855.1"/>
    </source>
</evidence>
<comment type="caution">
    <text evidence="1">The sequence shown here is derived from an EMBL/GenBank/DDBJ whole genome shotgun (WGS) entry which is preliminary data.</text>
</comment>